<organism evidence="2 4">
    <name type="scientific">Flavobacterium branchiophilum</name>
    <dbReference type="NCBI Taxonomy" id="55197"/>
    <lineage>
        <taxon>Bacteria</taxon>
        <taxon>Pseudomonadati</taxon>
        <taxon>Bacteroidota</taxon>
        <taxon>Flavobacteriia</taxon>
        <taxon>Flavobacteriales</taxon>
        <taxon>Flavobacteriaceae</taxon>
        <taxon>Flavobacterium</taxon>
    </lineage>
</organism>
<reference evidence="2 4" key="1">
    <citation type="submission" date="2017-09" db="EMBL/GenBank/DDBJ databases">
        <title>Whole genomes of Flavobacteriaceae.</title>
        <authorList>
            <person name="Stine C."/>
            <person name="Li C."/>
            <person name="Tadesse D."/>
        </authorList>
    </citation>
    <scope>NUCLEOTIDE SEQUENCE [LARGE SCALE GENOMIC DNA]</scope>
    <source>
        <strain evidence="2 4">ATCC 35036</strain>
    </source>
</reference>
<evidence type="ECO:0000313" key="2">
    <source>
        <dbReference type="EMBL" id="PDS23294.1"/>
    </source>
</evidence>
<name>A0A2H3KKM6_9FLAO</name>
<evidence type="ECO:0008006" key="6">
    <source>
        <dbReference type="Google" id="ProtNLM"/>
    </source>
</evidence>
<keyword evidence="1" id="KW-0732">Signal</keyword>
<proteinExistence type="predicted"/>
<protein>
    <recommendedName>
        <fullName evidence="6">Outer membrane protein beta-barrel domain-containing protein</fullName>
    </recommendedName>
</protein>
<feature type="signal peptide" evidence="1">
    <location>
        <begin position="1"/>
        <end position="18"/>
    </location>
</feature>
<evidence type="ECO:0000256" key="1">
    <source>
        <dbReference type="SAM" id="SignalP"/>
    </source>
</evidence>
<accession>A0A2H3KKM6</accession>
<evidence type="ECO:0000313" key="5">
    <source>
        <dbReference type="Proteomes" id="UP000320773"/>
    </source>
</evidence>
<evidence type="ECO:0000313" key="4">
    <source>
        <dbReference type="Proteomes" id="UP000220828"/>
    </source>
</evidence>
<dbReference type="Proteomes" id="UP000320773">
    <property type="component" value="Unassembled WGS sequence"/>
</dbReference>
<dbReference type="SUPFAM" id="SSF56925">
    <property type="entry name" value="OMPA-like"/>
    <property type="match status" value="1"/>
</dbReference>
<gene>
    <name evidence="2" type="ORF">B0A77_11200</name>
    <name evidence="3" type="ORF">BC670_1023</name>
</gene>
<dbReference type="Proteomes" id="UP000220828">
    <property type="component" value="Unassembled WGS sequence"/>
</dbReference>
<dbReference type="AlphaFoldDB" id="A0A2H3KKM6"/>
<comment type="caution">
    <text evidence="2">The sequence shown here is derived from an EMBL/GenBank/DDBJ whole genome shotgun (WGS) entry which is preliminary data.</text>
</comment>
<reference evidence="3 5" key="2">
    <citation type="submission" date="2019-06" db="EMBL/GenBank/DDBJ databases">
        <title>Genomic Encyclopedia of Archaeal and Bacterial Type Strains, Phase II (KMG-II): from individual species to whole genera.</title>
        <authorList>
            <person name="Goeker M."/>
        </authorList>
    </citation>
    <scope>NUCLEOTIDE SEQUENCE [LARGE SCALE GENOMIC DNA]</scope>
    <source>
        <strain evidence="3 5">DSM 24789</strain>
    </source>
</reference>
<dbReference type="EMBL" id="VFPJ01000001">
    <property type="protein sequence ID" value="TQM40153.1"/>
    <property type="molecule type" value="Genomic_DNA"/>
</dbReference>
<feature type="chain" id="PRO_5036317417" description="Outer membrane protein beta-barrel domain-containing protein" evidence="1">
    <location>
        <begin position="19"/>
        <end position="184"/>
    </location>
</feature>
<dbReference type="RefSeq" id="WP_097554490.1">
    <property type="nucleotide sequence ID" value="NZ_PCMW01000064.1"/>
</dbReference>
<evidence type="ECO:0000313" key="3">
    <source>
        <dbReference type="EMBL" id="TQM40153.1"/>
    </source>
</evidence>
<dbReference type="OrthoDB" id="945117at2"/>
<dbReference type="InterPro" id="IPR011250">
    <property type="entry name" value="OMP/PagP_B-barrel"/>
</dbReference>
<dbReference type="EMBL" id="PCMW01000064">
    <property type="protein sequence ID" value="PDS23294.1"/>
    <property type="molecule type" value="Genomic_DNA"/>
</dbReference>
<sequence>MKNVIVAFILMFSFLSFAQDKSTKKFLFGISYSLTSDDNIYNKPLSFYINYQLKQWDKLDISAGLKSYYFSSKNSTNFSNKLGFNPNISASYYFLQNKMNTYFGLGYYFDNATFKPTPTGLFTSANQSIKTNGITIAPGLKYFVHPNIFIDTNLTFILSKTKYESGMSESNNNTFLNIGAGVAF</sequence>